<evidence type="ECO:0000313" key="3">
    <source>
        <dbReference type="Proteomes" id="UP000286746"/>
    </source>
</evidence>
<keyword evidence="3" id="KW-1185">Reference proteome</keyword>
<gene>
    <name evidence="2" type="ORF">GKJPGBOP_03836</name>
</gene>
<evidence type="ECO:0000313" key="2">
    <source>
        <dbReference type="EMBL" id="GCD44145.1"/>
    </source>
</evidence>
<dbReference type="RefSeq" id="WP_170251756.1">
    <property type="nucleotide sequence ID" value="NZ_BHZD01000001.1"/>
</dbReference>
<dbReference type="Proteomes" id="UP000286746">
    <property type="component" value="Unassembled WGS sequence"/>
</dbReference>
<evidence type="ECO:0000256" key="1">
    <source>
        <dbReference type="SAM" id="MobiDB-lite"/>
    </source>
</evidence>
<organism evidence="2 3">
    <name type="scientific">Streptomyces paromomycinus</name>
    <name type="common">Streptomyces rimosus subsp. paromomycinus</name>
    <dbReference type="NCBI Taxonomy" id="92743"/>
    <lineage>
        <taxon>Bacteria</taxon>
        <taxon>Bacillati</taxon>
        <taxon>Actinomycetota</taxon>
        <taxon>Actinomycetes</taxon>
        <taxon>Kitasatosporales</taxon>
        <taxon>Streptomycetaceae</taxon>
        <taxon>Streptomyces</taxon>
    </lineage>
</organism>
<proteinExistence type="predicted"/>
<sequence length="51" mass="5941">MKRRPHARLRHRLYRRLHPRAYRAGQLAEQRHQFGDGPLDYTRTGTAGGAS</sequence>
<feature type="region of interest" description="Disordered" evidence="1">
    <location>
        <begin position="24"/>
        <end position="51"/>
    </location>
</feature>
<protein>
    <submittedName>
        <fullName evidence="2">Uncharacterized protein</fullName>
    </submittedName>
</protein>
<reference evidence="2 3" key="1">
    <citation type="submission" date="2018-11" db="EMBL/GenBank/DDBJ databases">
        <title>Whole genome sequence of Streptomyces paromomycinus NBRC 15454(T).</title>
        <authorList>
            <person name="Komaki H."/>
            <person name="Tamura T."/>
        </authorList>
    </citation>
    <scope>NUCLEOTIDE SEQUENCE [LARGE SCALE GENOMIC DNA]</scope>
    <source>
        <strain evidence="2 3">NBRC 15454</strain>
    </source>
</reference>
<accession>A0A401W4E3</accession>
<dbReference type="EMBL" id="BHZD01000001">
    <property type="protein sequence ID" value="GCD44145.1"/>
    <property type="molecule type" value="Genomic_DNA"/>
</dbReference>
<dbReference type="AlphaFoldDB" id="A0A401W4E3"/>
<name>A0A401W4E3_STREY</name>
<comment type="caution">
    <text evidence="2">The sequence shown here is derived from an EMBL/GenBank/DDBJ whole genome shotgun (WGS) entry which is preliminary data.</text>
</comment>